<dbReference type="InterPro" id="IPR017900">
    <property type="entry name" value="4Fe4S_Fe_S_CS"/>
</dbReference>
<dbReference type="PANTHER" id="PTHR43255">
    <property type="entry name" value="IRON-SULFUR-BINDING OXIDOREDUCTASE FADF-RELATED-RELATED"/>
    <property type="match status" value="1"/>
</dbReference>
<dbReference type="PANTHER" id="PTHR43255:SF1">
    <property type="entry name" value="IRON-SULFUR-BINDING OXIDOREDUCTASE FADF-RELATED"/>
    <property type="match status" value="1"/>
</dbReference>
<dbReference type="Pfam" id="PF13183">
    <property type="entry name" value="Fer4_8"/>
    <property type="match status" value="1"/>
</dbReference>
<name>A0A520KQZ8_METT2</name>
<dbReference type="GO" id="GO:0046872">
    <property type="term" value="F:metal ion binding"/>
    <property type="evidence" value="ECO:0007669"/>
    <property type="project" value="UniProtKB-KW"/>
</dbReference>
<sequence>MMEVEETNFDELYEVYACMQCGKCTGSCAVSLRSDFNIRELMRIAILGNNEDVKEHEEIWDCTSCGICTVRCPRDLKPSEVIVGLRSILVEEGEVPSTIRDALESIGNNNNPWGRPKSKRADWMKDLDVEVKNLSEGDEAEYLLYIGCTASYDTRIQKVSRAAVHVLTKLGVDFGVLGEEEPCCGSEARMMGESGLFEMLVEDNMNLFKDFGISKIITLSPHAYNTFTTDYKDYKKRLEEEGIEIPNLELDVKHYTQFLAELIEEGRLTSDMMNEFNKTVVYHDPCYLGKRNNIFKPPRKVLSIIPGINLVEFERREDRSLCCEGAGGRMWSEGTGTGERNAVIRVRDANTLNAEIITVACPFCLSTLEDGRSTAGYEESMEVKDIFEILDEVLK</sequence>
<dbReference type="InterPro" id="IPR009051">
    <property type="entry name" value="Helical_ferredxn"/>
</dbReference>
<evidence type="ECO:0000256" key="2">
    <source>
        <dbReference type="ARBA" id="ARBA00022485"/>
    </source>
</evidence>
<protein>
    <submittedName>
        <fullName evidence="9">(Fe-S)-binding protein</fullName>
    </submittedName>
</protein>
<organism evidence="9 10">
    <name type="scientific">Methanoliparum thermophilum</name>
    <dbReference type="NCBI Taxonomy" id="2491083"/>
    <lineage>
        <taxon>Archaea</taxon>
        <taxon>Methanobacteriati</taxon>
        <taxon>Methanobacteriota</taxon>
        <taxon>Candidatus Methanoliparia</taxon>
        <taxon>Candidatus Methanoliparales</taxon>
        <taxon>Candidatus Methanoliparaceae</taxon>
        <taxon>Candidatus Methanoliparum</taxon>
    </lineage>
</organism>
<gene>
    <name evidence="9" type="ORF">EF806_05260</name>
</gene>
<keyword evidence="4" id="KW-0560">Oxidoreductase</keyword>
<feature type="domain" description="Cysteine-rich" evidence="7">
    <location>
        <begin position="143"/>
        <end position="225"/>
    </location>
</feature>
<evidence type="ECO:0000256" key="3">
    <source>
        <dbReference type="ARBA" id="ARBA00022723"/>
    </source>
</evidence>
<keyword evidence="6" id="KW-0411">Iron-sulfur</keyword>
<feature type="domain" description="4Fe-4S ferredoxin-type" evidence="8">
    <location>
        <begin position="14"/>
        <end position="75"/>
    </location>
</feature>
<comment type="similarity">
    <text evidence="1">Belongs to the HdrC family.</text>
</comment>
<dbReference type="AlphaFoldDB" id="A0A520KQZ8"/>
<evidence type="ECO:0000259" key="8">
    <source>
        <dbReference type="Pfam" id="PF13183"/>
    </source>
</evidence>
<dbReference type="InterPro" id="IPR051460">
    <property type="entry name" value="HdrC_iron-sulfur_subunit"/>
</dbReference>
<dbReference type="PROSITE" id="PS00198">
    <property type="entry name" value="4FE4S_FER_1"/>
    <property type="match status" value="1"/>
</dbReference>
<proteinExistence type="inferred from homology"/>
<dbReference type="GO" id="GO:0016491">
    <property type="term" value="F:oxidoreductase activity"/>
    <property type="evidence" value="ECO:0007669"/>
    <property type="project" value="UniProtKB-KW"/>
</dbReference>
<dbReference type="Gene3D" id="1.10.1060.10">
    <property type="entry name" value="Alpha-helical ferredoxin"/>
    <property type="match status" value="1"/>
</dbReference>
<feature type="domain" description="Cysteine-rich" evidence="7">
    <location>
        <begin position="280"/>
        <end position="368"/>
    </location>
</feature>
<evidence type="ECO:0000313" key="10">
    <source>
        <dbReference type="Proteomes" id="UP000317158"/>
    </source>
</evidence>
<evidence type="ECO:0000256" key="1">
    <source>
        <dbReference type="ARBA" id="ARBA00007097"/>
    </source>
</evidence>
<dbReference type="Proteomes" id="UP000317158">
    <property type="component" value="Unassembled WGS sequence"/>
</dbReference>
<dbReference type="EMBL" id="RXIF01000010">
    <property type="protein sequence ID" value="RZN64030.1"/>
    <property type="molecule type" value="Genomic_DNA"/>
</dbReference>
<evidence type="ECO:0000259" key="7">
    <source>
        <dbReference type="Pfam" id="PF02754"/>
    </source>
</evidence>
<evidence type="ECO:0000313" key="9">
    <source>
        <dbReference type="EMBL" id="RZN64030.1"/>
    </source>
</evidence>
<dbReference type="SUPFAM" id="SSF46548">
    <property type="entry name" value="alpha-helical ferredoxin"/>
    <property type="match status" value="1"/>
</dbReference>
<keyword evidence="3" id="KW-0479">Metal-binding</keyword>
<dbReference type="InterPro" id="IPR017896">
    <property type="entry name" value="4Fe4S_Fe-S-bd"/>
</dbReference>
<keyword evidence="5" id="KW-0408">Iron</keyword>
<comment type="caution">
    <text evidence="9">The sequence shown here is derived from an EMBL/GenBank/DDBJ whole genome shotgun (WGS) entry which is preliminary data.</text>
</comment>
<dbReference type="Pfam" id="PF02754">
    <property type="entry name" value="CCG"/>
    <property type="match status" value="2"/>
</dbReference>
<reference evidence="9 10" key="1">
    <citation type="journal article" date="2019" name="Nat. Microbiol.">
        <title>Wide diversity of methane and short-chain alkane metabolisms in uncultured archaea.</title>
        <authorList>
            <person name="Borrel G."/>
            <person name="Adam P.S."/>
            <person name="McKay L.J."/>
            <person name="Chen L.X."/>
            <person name="Sierra-Garcia I.N."/>
            <person name="Sieber C.M."/>
            <person name="Letourneur Q."/>
            <person name="Ghozlane A."/>
            <person name="Andersen G.L."/>
            <person name="Li W.J."/>
            <person name="Hallam S.J."/>
            <person name="Muyzer G."/>
            <person name="de Oliveira V.M."/>
            <person name="Inskeep W.P."/>
            <person name="Banfield J.F."/>
            <person name="Gribaldo S."/>
        </authorList>
    </citation>
    <scope>NUCLEOTIDE SEQUENCE [LARGE SCALE GENOMIC DNA]</scope>
    <source>
        <strain evidence="9">NM1a</strain>
    </source>
</reference>
<evidence type="ECO:0000256" key="6">
    <source>
        <dbReference type="ARBA" id="ARBA00023014"/>
    </source>
</evidence>
<dbReference type="InterPro" id="IPR004017">
    <property type="entry name" value="Cys_rich_dom"/>
</dbReference>
<evidence type="ECO:0000256" key="4">
    <source>
        <dbReference type="ARBA" id="ARBA00023002"/>
    </source>
</evidence>
<accession>A0A520KQZ8</accession>
<dbReference type="GO" id="GO:0005886">
    <property type="term" value="C:plasma membrane"/>
    <property type="evidence" value="ECO:0007669"/>
    <property type="project" value="TreeGrafter"/>
</dbReference>
<keyword evidence="2" id="KW-0004">4Fe-4S</keyword>
<evidence type="ECO:0000256" key="5">
    <source>
        <dbReference type="ARBA" id="ARBA00023004"/>
    </source>
</evidence>
<dbReference type="GO" id="GO:0051539">
    <property type="term" value="F:4 iron, 4 sulfur cluster binding"/>
    <property type="evidence" value="ECO:0007669"/>
    <property type="project" value="UniProtKB-KW"/>
</dbReference>